<feature type="transmembrane region" description="Helical" evidence="7">
    <location>
        <begin position="133"/>
        <end position="149"/>
    </location>
</feature>
<feature type="domain" description="ABC transporter" evidence="8">
    <location>
        <begin position="333"/>
        <end position="566"/>
    </location>
</feature>
<evidence type="ECO:0000313" key="10">
    <source>
        <dbReference type="EMBL" id="MBM7692830.1"/>
    </source>
</evidence>
<dbReference type="Pfam" id="PF00664">
    <property type="entry name" value="ABC_membrane"/>
    <property type="match status" value="1"/>
</dbReference>
<gene>
    <name evidence="10" type="ORF">JOC77_002261</name>
</gene>
<dbReference type="InterPro" id="IPR017871">
    <property type="entry name" value="ABC_transporter-like_CS"/>
</dbReference>
<dbReference type="PANTHER" id="PTHR43394:SF1">
    <property type="entry name" value="ATP-BINDING CASSETTE SUB-FAMILY B MEMBER 10, MITOCHONDRIAL"/>
    <property type="match status" value="1"/>
</dbReference>
<keyword evidence="6 7" id="KW-0472">Membrane</keyword>
<feature type="transmembrane region" description="Helical" evidence="7">
    <location>
        <begin position="242"/>
        <end position="258"/>
    </location>
</feature>
<evidence type="ECO:0000256" key="6">
    <source>
        <dbReference type="ARBA" id="ARBA00023136"/>
    </source>
</evidence>
<dbReference type="CDD" id="cd18548">
    <property type="entry name" value="ABC_6TM_Tm287_like"/>
    <property type="match status" value="1"/>
</dbReference>
<dbReference type="PROSITE" id="PS50893">
    <property type="entry name" value="ABC_TRANSPORTER_2"/>
    <property type="match status" value="1"/>
</dbReference>
<name>A0ABS2QIN8_9BACI</name>
<sequence length="580" mass="64768">MRIMFKFLKSYRASASVALVFMLVELFVELWQPLIIAKIIDEGIMNSDIPFIFKWGAVMLGISLFAFFGGIINSFFAAHVSQSFAFDIRNSLYEKIQSFTYANFTRFPTSSLITRMTNDVTQLQNTVFMGLRIMMRAPLLILGSTIMAFTVNAKLALILTAVIPFLTLFLAWIMKKGGSLFQSVQVKLDGVNSVMRENLTGIRLIKAFLRRNYEGKRFSRANLTLKDETVYALRVMETVNPFLLFFMNICVLVILWLGSELVPTNGAEIGEVVAIVNYAARITSAFSPLSFIIAAFSRARASAGRMAEVFETANEMEDAEGSIHSNREICGDVEFMGVYFEYPDTDRPILQDLSFRVKAGETIAILGATGSGKSTLFQLIPRLYGTTDGNILIDGHDIRSYKQESLRKQIGFVPQEALLFTGTVKENIAWGKQDASLEEIIKAAKAAQIHQTIMKLPKQYEAVLGQKGVNLSGGQKQRLSIARALVRNPKILMLDDSTSALDLKTEAILLKSLKEYKCTTLVITQKISTAAEADSILLLEDGRLLTEGSHDSLLKNSQLYRQIFESQFGEEELEHAQRSV</sequence>
<dbReference type="InterPro" id="IPR011527">
    <property type="entry name" value="ABC1_TM_dom"/>
</dbReference>
<evidence type="ECO:0000256" key="3">
    <source>
        <dbReference type="ARBA" id="ARBA00022741"/>
    </source>
</evidence>
<organism evidence="10 11">
    <name type="scientific">Peribacillus deserti</name>
    <dbReference type="NCBI Taxonomy" id="673318"/>
    <lineage>
        <taxon>Bacteria</taxon>
        <taxon>Bacillati</taxon>
        <taxon>Bacillota</taxon>
        <taxon>Bacilli</taxon>
        <taxon>Bacillales</taxon>
        <taxon>Bacillaceae</taxon>
        <taxon>Peribacillus</taxon>
    </lineage>
</organism>
<evidence type="ECO:0000259" key="9">
    <source>
        <dbReference type="PROSITE" id="PS50929"/>
    </source>
</evidence>
<feature type="transmembrane region" description="Helical" evidence="7">
    <location>
        <begin position="278"/>
        <end position="296"/>
    </location>
</feature>
<dbReference type="SUPFAM" id="SSF52540">
    <property type="entry name" value="P-loop containing nucleoside triphosphate hydrolases"/>
    <property type="match status" value="1"/>
</dbReference>
<dbReference type="PROSITE" id="PS50929">
    <property type="entry name" value="ABC_TM1F"/>
    <property type="match status" value="1"/>
</dbReference>
<evidence type="ECO:0000256" key="1">
    <source>
        <dbReference type="ARBA" id="ARBA00004651"/>
    </source>
</evidence>
<comment type="caution">
    <text evidence="10">The sequence shown here is derived from an EMBL/GenBank/DDBJ whole genome shotgun (WGS) entry which is preliminary data.</text>
</comment>
<evidence type="ECO:0000256" key="2">
    <source>
        <dbReference type="ARBA" id="ARBA00022692"/>
    </source>
</evidence>
<dbReference type="InterPro" id="IPR027417">
    <property type="entry name" value="P-loop_NTPase"/>
</dbReference>
<evidence type="ECO:0000256" key="4">
    <source>
        <dbReference type="ARBA" id="ARBA00022840"/>
    </source>
</evidence>
<dbReference type="PROSITE" id="PS00211">
    <property type="entry name" value="ABC_TRANSPORTER_1"/>
    <property type="match status" value="1"/>
</dbReference>
<dbReference type="SMART" id="SM00382">
    <property type="entry name" value="AAA"/>
    <property type="match status" value="1"/>
</dbReference>
<dbReference type="RefSeq" id="WP_204543012.1">
    <property type="nucleotide sequence ID" value="NZ_JAFBFI010000008.1"/>
</dbReference>
<keyword evidence="2 7" id="KW-0812">Transmembrane</keyword>
<proteinExistence type="predicted"/>
<reference evidence="10 11" key="1">
    <citation type="submission" date="2021-01" db="EMBL/GenBank/DDBJ databases">
        <title>Genomic Encyclopedia of Type Strains, Phase IV (KMG-IV): sequencing the most valuable type-strain genomes for metagenomic binning, comparative biology and taxonomic classification.</title>
        <authorList>
            <person name="Goeker M."/>
        </authorList>
    </citation>
    <scope>NUCLEOTIDE SEQUENCE [LARGE SCALE GENOMIC DNA]</scope>
    <source>
        <strain evidence="10 11">DSM 105482</strain>
    </source>
</reference>
<dbReference type="Proteomes" id="UP000823486">
    <property type="component" value="Unassembled WGS sequence"/>
</dbReference>
<dbReference type="InterPro" id="IPR036640">
    <property type="entry name" value="ABC1_TM_sf"/>
</dbReference>
<dbReference type="EMBL" id="JAFBFI010000008">
    <property type="protein sequence ID" value="MBM7692830.1"/>
    <property type="molecule type" value="Genomic_DNA"/>
</dbReference>
<dbReference type="Pfam" id="PF00005">
    <property type="entry name" value="ABC_tran"/>
    <property type="match status" value="1"/>
</dbReference>
<evidence type="ECO:0000256" key="7">
    <source>
        <dbReference type="SAM" id="Phobius"/>
    </source>
</evidence>
<protein>
    <submittedName>
        <fullName evidence="10">ATP-binding cassette subfamily B protein</fullName>
    </submittedName>
</protein>
<feature type="transmembrane region" description="Helical" evidence="7">
    <location>
        <begin position="12"/>
        <end position="32"/>
    </location>
</feature>
<keyword evidence="11" id="KW-1185">Reference proteome</keyword>
<dbReference type="SUPFAM" id="SSF90123">
    <property type="entry name" value="ABC transporter transmembrane region"/>
    <property type="match status" value="1"/>
</dbReference>
<dbReference type="Gene3D" id="1.20.1560.10">
    <property type="entry name" value="ABC transporter type 1, transmembrane domain"/>
    <property type="match status" value="1"/>
</dbReference>
<evidence type="ECO:0000259" key="8">
    <source>
        <dbReference type="PROSITE" id="PS50893"/>
    </source>
</evidence>
<feature type="domain" description="ABC transmembrane type-1" evidence="9">
    <location>
        <begin position="17"/>
        <end position="298"/>
    </location>
</feature>
<evidence type="ECO:0000256" key="5">
    <source>
        <dbReference type="ARBA" id="ARBA00022989"/>
    </source>
</evidence>
<dbReference type="Gene3D" id="3.40.50.300">
    <property type="entry name" value="P-loop containing nucleotide triphosphate hydrolases"/>
    <property type="match status" value="1"/>
</dbReference>
<dbReference type="InterPro" id="IPR003593">
    <property type="entry name" value="AAA+_ATPase"/>
</dbReference>
<accession>A0ABS2QIN8</accession>
<comment type="subcellular location">
    <subcellularLocation>
        <location evidence="1">Cell membrane</location>
        <topology evidence="1">Multi-pass membrane protein</topology>
    </subcellularLocation>
</comment>
<keyword evidence="4 10" id="KW-0067">ATP-binding</keyword>
<keyword evidence="5 7" id="KW-1133">Transmembrane helix</keyword>
<dbReference type="InterPro" id="IPR039421">
    <property type="entry name" value="Type_1_exporter"/>
</dbReference>
<keyword evidence="3" id="KW-0547">Nucleotide-binding</keyword>
<dbReference type="InterPro" id="IPR003439">
    <property type="entry name" value="ABC_transporter-like_ATP-bd"/>
</dbReference>
<dbReference type="PANTHER" id="PTHR43394">
    <property type="entry name" value="ATP-DEPENDENT PERMEASE MDL1, MITOCHONDRIAL"/>
    <property type="match status" value="1"/>
</dbReference>
<evidence type="ECO:0000313" key="11">
    <source>
        <dbReference type="Proteomes" id="UP000823486"/>
    </source>
</evidence>
<feature type="transmembrane region" description="Helical" evidence="7">
    <location>
        <begin position="155"/>
        <end position="173"/>
    </location>
</feature>
<dbReference type="GO" id="GO:0005524">
    <property type="term" value="F:ATP binding"/>
    <property type="evidence" value="ECO:0007669"/>
    <property type="project" value="UniProtKB-KW"/>
</dbReference>
<feature type="transmembrane region" description="Helical" evidence="7">
    <location>
        <begin position="52"/>
        <end position="76"/>
    </location>
</feature>